<dbReference type="PIRSF" id="PIRSF002849">
    <property type="entry name" value="AAA_ATPase_chaperone_MoxR_prd"/>
    <property type="match status" value="1"/>
</dbReference>
<proteinExistence type="inferred from homology"/>
<dbReference type="PANTHER" id="PTHR42759">
    <property type="entry name" value="MOXR FAMILY PROTEIN"/>
    <property type="match status" value="1"/>
</dbReference>
<dbReference type="OrthoDB" id="9808397at2"/>
<organism evidence="5 6">
    <name type="scientific">Rubripirellula reticaptiva</name>
    <dbReference type="NCBI Taxonomy" id="2528013"/>
    <lineage>
        <taxon>Bacteria</taxon>
        <taxon>Pseudomonadati</taxon>
        <taxon>Planctomycetota</taxon>
        <taxon>Planctomycetia</taxon>
        <taxon>Pirellulales</taxon>
        <taxon>Pirellulaceae</taxon>
        <taxon>Rubripirellula</taxon>
    </lineage>
</organism>
<dbReference type="SUPFAM" id="SSF52540">
    <property type="entry name" value="P-loop containing nucleoside triphosphate hydrolases"/>
    <property type="match status" value="1"/>
</dbReference>
<dbReference type="InterPro" id="IPR011703">
    <property type="entry name" value="ATPase_AAA-3"/>
</dbReference>
<dbReference type="AlphaFoldDB" id="A0A5C6EIB8"/>
<keyword evidence="1" id="KW-0547">Nucleotide-binding</keyword>
<gene>
    <name evidence="5" type="ORF">Poly59_50900</name>
</gene>
<dbReference type="Proteomes" id="UP000317977">
    <property type="component" value="Unassembled WGS sequence"/>
</dbReference>
<dbReference type="CDD" id="cd00009">
    <property type="entry name" value="AAA"/>
    <property type="match status" value="1"/>
</dbReference>
<feature type="domain" description="AAA+ ATPase" evidence="4">
    <location>
        <begin position="106"/>
        <end position="247"/>
    </location>
</feature>
<dbReference type="SMART" id="SM00382">
    <property type="entry name" value="AAA"/>
    <property type="match status" value="1"/>
</dbReference>
<dbReference type="InterPro" id="IPR003593">
    <property type="entry name" value="AAA+_ATPase"/>
</dbReference>
<keyword evidence="6" id="KW-1185">Reference proteome</keyword>
<comment type="similarity">
    <text evidence="3">Belongs to the MoxR family.</text>
</comment>
<sequence length="381" mass="41842">MSGTIQSRPQDCVDRITLIGIATIQFWQPSFGLHWRVRTSSFRPESVPLFARKTLEDSVSSSTAPIKAAITDDPRLAKLDLVRQKLRGVIRGKDAVIDSILTAILAGGSLLIEDVPGVGKTTLAKSIAALIDLDFGRVQCTPDLLPADILGSSIFQPATNKFEFRAGPIFCNLLIADEINRASPRTQSALLEAMAESQVTIDGECYKLNQPFLVIATQNPSGFEGTFPLPESQLDRFLLRLAMDYPDSSSEVEMLLDRTSDDPHSALKPVMNRDELIELQAMARAATVDRKVAEYLVEIVSLTRVDSRLRIGCSPRGSKMLLRAAQAHAVLRGRGFVMPDDIQAMAELTIAHRVSPRSASMPHRETAMIIRELVDQVEVPV</sequence>
<dbReference type="Pfam" id="PF07726">
    <property type="entry name" value="AAA_3"/>
    <property type="match status" value="1"/>
</dbReference>
<accession>A0A5C6EIB8</accession>
<protein>
    <submittedName>
        <fullName evidence="5">ATPase family associated with various cellular activities (AAA)</fullName>
    </submittedName>
</protein>
<dbReference type="Gene3D" id="1.10.8.80">
    <property type="entry name" value="Magnesium chelatase subunit I, C-Terminal domain"/>
    <property type="match status" value="1"/>
</dbReference>
<dbReference type="InterPro" id="IPR050764">
    <property type="entry name" value="CbbQ/NirQ/NorQ/GpvN"/>
</dbReference>
<dbReference type="InterPro" id="IPR041628">
    <property type="entry name" value="ChlI/MoxR_AAA_lid"/>
</dbReference>
<reference evidence="5 6" key="1">
    <citation type="submission" date="2019-02" db="EMBL/GenBank/DDBJ databases">
        <title>Deep-cultivation of Planctomycetes and their phenomic and genomic characterization uncovers novel biology.</title>
        <authorList>
            <person name="Wiegand S."/>
            <person name="Jogler M."/>
            <person name="Boedeker C."/>
            <person name="Pinto D."/>
            <person name="Vollmers J."/>
            <person name="Rivas-Marin E."/>
            <person name="Kohn T."/>
            <person name="Peeters S.H."/>
            <person name="Heuer A."/>
            <person name="Rast P."/>
            <person name="Oberbeckmann S."/>
            <person name="Bunk B."/>
            <person name="Jeske O."/>
            <person name="Meyerdierks A."/>
            <person name="Storesund J.E."/>
            <person name="Kallscheuer N."/>
            <person name="Luecker S."/>
            <person name="Lage O.M."/>
            <person name="Pohl T."/>
            <person name="Merkel B.J."/>
            <person name="Hornburger P."/>
            <person name="Mueller R.-W."/>
            <person name="Bruemmer F."/>
            <person name="Labrenz M."/>
            <person name="Spormann A.M."/>
            <person name="Op Den Camp H."/>
            <person name="Overmann J."/>
            <person name="Amann R."/>
            <person name="Jetten M.S.M."/>
            <person name="Mascher T."/>
            <person name="Medema M.H."/>
            <person name="Devos D.P."/>
            <person name="Kaster A.-K."/>
            <person name="Ovreas L."/>
            <person name="Rohde M."/>
            <person name="Galperin M.Y."/>
            <person name="Jogler C."/>
        </authorList>
    </citation>
    <scope>NUCLEOTIDE SEQUENCE [LARGE SCALE GENOMIC DNA]</scope>
    <source>
        <strain evidence="5 6">Poly59</strain>
    </source>
</reference>
<name>A0A5C6EIB8_9BACT</name>
<evidence type="ECO:0000313" key="5">
    <source>
        <dbReference type="EMBL" id="TWU48244.1"/>
    </source>
</evidence>
<dbReference type="InterPro" id="IPR027417">
    <property type="entry name" value="P-loop_NTPase"/>
</dbReference>
<dbReference type="GO" id="GO:0005524">
    <property type="term" value="F:ATP binding"/>
    <property type="evidence" value="ECO:0007669"/>
    <property type="project" value="UniProtKB-KW"/>
</dbReference>
<dbReference type="Pfam" id="PF17863">
    <property type="entry name" value="AAA_lid_2"/>
    <property type="match status" value="1"/>
</dbReference>
<dbReference type="FunFam" id="3.40.50.300:FF:000640">
    <property type="entry name" value="MoxR family ATPase"/>
    <property type="match status" value="1"/>
</dbReference>
<dbReference type="Gene3D" id="3.40.50.300">
    <property type="entry name" value="P-loop containing nucleotide triphosphate hydrolases"/>
    <property type="match status" value="1"/>
</dbReference>
<evidence type="ECO:0000259" key="4">
    <source>
        <dbReference type="SMART" id="SM00382"/>
    </source>
</evidence>
<dbReference type="EMBL" id="SJPX01000005">
    <property type="protein sequence ID" value="TWU48244.1"/>
    <property type="molecule type" value="Genomic_DNA"/>
</dbReference>
<evidence type="ECO:0000256" key="1">
    <source>
        <dbReference type="ARBA" id="ARBA00022741"/>
    </source>
</evidence>
<dbReference type="GO" id="GO:0016887">
    <property type="term" value="F:ATP hydrolysis activity"/>
    <property type="evidence" value="ECO:0007669"/>
    <property type="project" value="InterPro"/>
</dbReference>
<evidence type="ECO:0000256" key="3">
    <source>
        <dbReference type="ARBA" id="ARBA00061607"/>
    </source>
</evidence>
<keyword evidence="2" id="KW-0067">ATP-binding</keyword>
<evidence type="ECO:0000256" key="2">
    <source>
        <dbReference type="ARBA" id="ARBA00022840"/>
    </source>
</evidence>
<comment type="caution">
    <text evidence="5">The sequence shown here is derived from an EMBL/GenBank/DDBJ whole genome shotgun (WGS) entry which is preliminary data.</text>
</comment>
<dbReference type="PANTHER" id="PTHR42759:SF5">
    <property type="entry name" value="METHANOL DEHYDROGENASE REGULATOR"/>
    <property type="match status" value="1"/>
</dbReference>
<evidence type="ECO:0000313" key="6">
    <source>
        <dbReference type="Proteomes" id="UP000317977"/>
    </source>
</evidence>